<proteinExistence type="predicted"/>
<name>A0A914H2Y0_GLORO</name>
<protein>
    <submittedName>
        <fullName evidence="2">Uncharacterized protein</fullName>
    </submittedName>
</protein>
<evidence type="ECO:0000313" key="2">
    <source>
        <dbReference type="WBParaSite" id="Gr19_v10_g13165.t1"/>
    </source>
</evidence>
<dbReference type="Proteomes" id="UP000887572">
    <property type="component" value="Unplaced"/>
</dbReference>
<evidence type="ECO:0000313" key="1">
    <source>
        <dbReference type="Proteomes" id="UP000887572"/>
    </source>
</evidence>
<dbReference type="WBParaSite" id="Gr19_v10_g13165.t1">
    <property type="protein sequence ID" value="Gr19_v10_g13165.t1"/>
    <property type="gene ID" value="Gr19_v10_g13165"/>
</dbReference>
<dbReference type="AlphaFoldDB" id="A0A914H2Y0"/>
<sequence length="74" mass="8749">MQLVHNCEQTLAKDSSRRLLVYEKFRQPLVEGTDQQRERAHFELDCYAEKTFRQKVFNNNSSEGAKGEKESLRE</sequence>
<accession>A0A914H2Y0</accession>
<keyword evidence="1" id="KW-1185">Reference proteome</keyword>
<reference evidence="2" key="1">
    <citation type="submission" date="2022-11" db="UniProtKB">
        <authorList>
            <consortium name="WormBaseParasite"/>
        </authorList>
    </citation>
    <scope>IDENTIFICATION</scope>
</reference>
<organism evidence="1 2">
    <name type="scientific">Globodera rostochiensis</name>
    <name type="common">Golden nematode worm</name>
    <name type="synonym">Heterodera rostochiensis</name>
    <dbReference type="NCBI Taxonomy" id="31243"/>
    <lineage>
        <taxon>Eukaryota</taxon>
        <taxon>Metazoa</taxon>
        <taxon>Ecdysozoa</taxon>
        <taxon>Nematoda</taxon>
        <taxon>Chromadorea</taxon>
        <taxon>Rhabditida</taxon>
        <taxon>Tylenchina</taxon>
        <taxon>Tylenchomorpha</taxon>
        <taxon>Tylenchoidea</taxon>
        <taxon>Heteroderidae</taxon>
        <taxon>Heteroderinae</taxon>
        <taxon>Globodera</taxon>
    </lineage>
</organism>